<dbReference type="EMBL" id="GEBQ01021327">
    <property type="protein sequence ID" value="JAT18650.1"/>
    <property type="molecule type" value="Transcribed_RNA"/>
</dbReference>
<dbReference type="GO" id="GO:0004089">
    <property type="term" value="F:carbonate dehydratase activity"/>
    <property type="evidence" value="ECO:0007669"/>
    <property type="project" value="InterPro"/>
</dbReference>
<dbReference type="GO" id="GO:0005737">
    <property type="term" value="C:cytoplasm"/>
    <property type="evidence" value="ECO:0007669"/>
    <property type="project" value="TreeGrafter"/>
</dbReference>
<accession>A0A1B6L5T2</accession>
<evidence type="ECO:0000256" key="1">
    <source>
        <dbReference type="ARBA" id="ARBA00010718"/>
    </source>
</evidence>
<dbReference type="PANTHER" id="PTHR18952">
    <property type="entry name" value="CARBONIC ANHYDRASE"/>
    <property type="match status" value="1"/>
</dbReference>
<dbReference type="InterPro" id="IPR001148">
    <property type="entry name" value="CA_dom"/>
</dbReference>
<dbReference type="InterPro" id="IPR036398">
    <property type="entry name" value="CA_dom_sf"/>
</dbReference>
<feature type="non-terminal residue" evidence="5">
    <location>
        <position position="241"/>
    </location>
</feature>
<keyword evidence="2" id="KW-0732">Signal</keyword>
<reference evidence="5" key="1">
    <citation type="submission" date="2015-11" db="EMBL/GenBank/DDBJ databases">
        <title>De novo transcriptome assembly of four potential Pierce s Disease insect vectors from Arizona vineyards.</title>
        <authorList>
            <person name="Tassone E.E."/>
        </authorList>
    </citation>
    <scope>NUCLEOTIDE SEQUENCE</scope>
</reference>
<dbReference type="GO" id="GO:0008270">
    <property type="term" value="F:zinc ion binding"/>
    <property type="evidence" value="ECO:0007669"/>
    <property type="project" value="InterPro"/>
</dbReference>
<dbReference type="InterPro" id="IPR023561">
    <property type="entry name" value="Carbonic_anhydrase_a-class"/>
</dbReference>
<dbReference type="PANTHER" id="PTHR18952:SF124">
    <property type="entry name" value="CARBONIC ANHYDRASE 7"/>
    <property type="match status" value="1"/>
</dbReference>
<comment type="similarity">
    <text evidence="1">Belongs to the alpha-carbonic anhydrase family.</text>
</comment>
<dbReference type="Gene3D" id="3.10.200.10">
    <property type="entry name" value="Alpha carbonic anhydrase"/>
    <property type="match status" value="1"/>
</dbReference>
<evidence type="ECO:0000313" key="5">
    <source>
        <dbReference type="EMBL" id="JAT19083.1"/>
    </source>
</evidence>
<dbReference type="SUPFAM" id="SSF51069">
    <property type="entry name" value="Carbonic anhydrase"/>
    <property type="match status" value="1"/>
</dbReference>
<dbReference type="EMBL" id="GEBQ01020894">
    <property type="protein sequence ID" value="JAT19083.1"/>
    <property type="molecule type" value="Transcribed_RNA"/>
</dbReference>
<dbReference type="AlphaFoldDB" id="A0A1B6L5T2"/>
<feature type="signal peptide" evidence="2">
    <location>
        <begin position="1"/>
        <end position="16"/>
    </location>
</feature>
<protein>
    <recommendedName>
        <fullName evidence="3">Alpha-carbonic anhydrase domain-containing protein</fullName>
    </recommendedName>
</protein>
<dbReference type="PROSITE" id="PS51144">
    <property type="entry name" value="ALPHA_CA_2"/>
    <property type="match status" value="1"/>
</dbReference>
<feature type="domain" description="Alpha-carbonic anhydrase" evidence="3">
    <location>
        <begin position="13"/>
        <end position="241"/>
    </location>
</feature>
<feature type="chain" id="PRO_5008587183" description="Alpha-carbonic anhydrase domain-containing protein" evidence="2">
    <location>
        <begin position="17"/>
        <end position="241"/>
    </location>
</feature>
<dbReference type="CDD" id="cd00326">
    <property type="entry name" value="alpha_CA"/>
    <property type="match status" value="1"/>
</dbReference>
<dbReference type="Pfam" id="PF00194">
    <property type="entry name" value="Carb_anhydrase"/>
    <property type="match status" value="1"/>
</dbReference>
<evidence type="ECO:0000313" key="4">
    <source>
        <dbReference type="EMBL" id="JAT18650.1"/>
    </source>
</evidence>
<sequence length="241" mass="27449">MIRWVIYALCSLVCFADNPFDALNGWPEMHPPNFCEGDLQSPIDIRSSQAAEVILPPLRFENLLCSSVKVKMMNTGTTVDFKIGEEGVVRPKMIGGPLEIHGEFQFYGIHMHWGTKDHYGSEHQVEGKSFAIEGHCVHFNTKYRTYNKAKTRPDGLAVVAFFWKAGDKHNHKIEKMVQRLQDIKYPNKSVSMTARESLGWLADLETSANYYTYPGSLTTKPYTENVIWIVYPQPMDISPSQ</sequence>
<name>A0A1B6L5T2_9HEMI</name>
<evidence type="ECO:0000256" key="2">
    <source>
        <dbReference type="SAM" id="SignalP"/>
    </source>
</evidence>
<gene>
    <name evidence="5" type="ORF">g.17822</name>
    <name evidence="4" type="ORF">g.17824</name>
</gene>
<organism evidence="5">
    <name type="scientific">Graphocephala atropunctata</name>
    <dbReference type="NCBI Taxonomy" id="36148"/>
    <lineage>
        <taxon>Eukaryota</taxon>
        <taxon>Metazoa</taxon>
        <taxon>Ecdysozoa</taxon>
        <taxon>Arthropoda</taxon>
        <taxon>Hexapoda</taxon>
        <taxon>Insecta</taxon>
        <taxon>Pterygota</taxon>
        <taxon>Neoptera</taxon>
        <taxon>Paraneoptera</taxon>
        <taxon>Hemiptera</taxon>
        <taxon>Auchenorrhyncha</taxon>
        <taxon>Membracoidea</taxon>
        <taxon>Cicadellidae</taxon>
        <taxon>Cicadellinae</taxon>
        <taxon>Cicadellini</taxon>
        <taxon>Graphocephala</taxon>
    </lineage>
</organism>
<evidence type="ECO:0000259" key="3">
    <source>
        <dbReference type="PROSITE" id="PS51144"/>
    </source>
</evidence>
<dbReference type="SMART" id="SM01057">
    <property type="entry name" value="Carb_anhydrase"/>
    <property type="match status" value="1"/>
</dbReference>
<proteinExistence type="inferred from homology"/>